<feature type="region of interest" description="Disordered" evidence="3">
    <location>
        <begin position="364"/>
        <end position="393"/>
    </location>
</feature>
<feature type="region of interest" description="Disordered" evidence="3">
    <location>
        <begin position="649"/>
        <end position="684"/>
    </location>
</feature>
<keyword evidence="6" id="KW-1185">Reference proteome</keyword>
<feature type="compositionally biased region" description="Polar residues" evidence="3">
    <location>
        <begin position="1187"/>
        <end position="1197"/>
    </location>
</feature>
<evidence type="ECO:0000259" key="4">
    <source>
        <dbReference type="PROSITE" id="PS51138"/>
    </source>
</evidence>
<feature type="region of interest" description="Disordered" evidence="3">
    <location>
        <begin position="1173"/>
        <end position="1197"/>
    </location>
</feature>
<dbReference type="InterPro" id="IPR033482">
    <property type="entry name" value="EMSY"/>
</dbReference>
<dbReference type="PANTHER" id="PTHR16500:SF3">
    <property type="entry name" value="BRCA2-INTERACTING TRANSCRIPTIONAL REPRESSOR EMSY"/>
    <property type="match status" value="1"/>
</dbReference>
<protein>
    <recommendedName>
        <fullName evidence="4">ENT domain-containing protein</fullName>
    </recommendedName>
</protein>
<evidence type="ECO:0000256" key="3">
    <source>
        <dbReference type="SAM" id="MobiDB-lite"/>
    </source>
</evidence>
<dbReference type="Proteomes" id="UP001044222">
    <property type="component" value="Chromosome 8"/>
</dbReference>
<feature type="compositionally biased region" description="Low complexity" evidence="3">
    <location>
        <begin position="834"/>
        <end position="857"/>
    </location>
</feature>
<comment type="caution">
    <text evidence="5">The sequence shown here is derived from an EMBL/GenBank/DDBJ whole genome shotgun (WGS) entry which is preliminary data.</text>
</comment>
<dbReference type="EMBL" id="JAFIRN010000008">
    <property type="protein sequence ID" value="KAG5843439.1"/>
    <property type="molecule type" value="Genomic_DNA"/>
</dbReference>
<dbReference type="PROSITE" id="PS51138">
    <property type="entry name" value="ENT"/>
    <property type="match status" value="1"/>
</dbReference>
<evidence type="ECO:0000256" key="2">
    <source>
        <dbReference type="ARBA" id="ARBA00023242"/>
    </source>
</evidence>
<feature type="compositionally biased region" description="Acidic residues" evidence="3">
    <location>
        <begin position="1409"/>
        <end position="1422"/>
    </location>
</feature>
<organism evidence="5 6">
    <name type="scientific">Anguilla anguilla</name>
    <name type="common">European freshwater eel</name>
    <name type="synonym">Muraena anguilla</name>
    <dbReference type="NCBI Taxonomy" id="7936"/>
    <lineage>
        <taxon>Eukaryota</taxon>
        <taxon>Metazoa</taxon>
        <taxon>Chordata</taxon>
        <taxon>Craniata</taxon>
        <taxon>Vertebrata</taxon>
        <taxon>Euteleostomi</taxon>
        <taxon>Actinopterygii</taxon>
        <taxon>Neopterygii</taxon>
        <taxon>Teleostei</taxon>
        <taxon>Anguilliformes</taxon>
        <taxon>Anguillidae</taxon>
        <taxon>Anguilla</taxon>
    </lineage>
</organism>
<feature type="compositionally biased region" description="Pro residues" evidence="3">
    <location>
        <begin position="815"/>
        <end position="830"/>
    </location>
</feature>
<comment type="subcellular location">
    <subcellularLocation>
        <location evidence="1">Nucleus</location>
    </subcellularLocation>
</comment>
<dbReference type="InterPro" id="IPR005491">
    <property type="entry name" value="ENT_dom"/>
</dbReference>
<dbReference type="GO" id="GO:0005654">
    <property type="term" value="C:nucleoplasm"/>
    <property type="evidence" value="ECO:0007669"/>
    <property type="project" value="TreeGrafter"/>
</dbReference>
<reference evidence="5" key="1">
    <citation type="submission" date="2021-01" db="EMBL/GenBank/DDBJ databases">
        <title>A chromosome-scale assembly of European eel, Anguilla anguilla.</title>
        <authorList>
            <person name="Henkel C."/>
            <person name="Jong-Raadsen S.A."/>
            <person name="Dufour S."/>
            <person name="Weltzien F.-A."/>
            <person name="Palstra A.P."/>
            <person name="Pelster B."/>
            <person name="Spaink H.P."/>
            <person name="Van Den Thillart G.E."/>
            <person name="Jansen H."/>
            <person name="Zahm M."/>
            <person name="Klopp C."/>
            <person name="Cedric C."/>
            <person name="Louis A."/>
            <person name="Berthelot C."/>
            <person name="Parey E."/>
            <person name="Roest Crollius H."/>
            <person name="Montfort J."/>
            <person name="Robinson-Rechavi M."/>
            <person name="Bucao C."/>
            <person name="Bouchez O."/>
            <person name="Gislard M."/>
            <person name="Lluch J."/>
            <person name="Milhes M."/>
            <person name="Lampietro C."/>
            <person name="Lopez Roques C."/>
            <person name="Donnadieu C."/>
            <person name="Braasch I."/>
            <person name="Desvignes T."/>
            <person name="Postlethwait J."/>
            <person name="Bobe J."/>
            <person name="Guiguen Y."/>
            <person name="Dirks R."/>
        </authorList>
    </citation>
    <scope>NUCLEOTIDE SEQUENCE</scope>
    <source>
        <strain evidence="5">Tag_6206</strain>
        <tissue evidence="5">Liver</tissue>
    </source>
</reference>
<feature type="compositionally biased region" description="Low complexity" evidence="3">
    <location>
        <begin position="894"/>
        <end position="931"/>
    </location>
</feature>
<keyword evidence="2" id="KW-0539">Nucleus</keyword>
<name>A0A9D3M6M6_ANGAN</name>
<feature type="domain" description="ENT" evidence="4">
    <location>
        <begin position="28"/>
        <end position="112"/>
    </location>
</feature>
<gene>
    <name evidence="5" type="ORF">ANANG_G00150960</name>
</gene>
<dbReference type="InterPro" id="IPR036142">
    <property type="entry name" value="ENT_dom-like_sf"/>
</dbReference>
<feature type="compositionally biased region" description="Polar residues" evidence="3">
    <location>
        <begin position="162"/>
        <end position="173"/>
    </location>
</feature>
<evidence type="ECO:0000313" key="6">
    <source>
        <dbReference type="Proteomes" id="UP001044222"/>
    </source>
</evidence>
<dbReference type="GO" id="GO:0006355">
    <property type="term" value="P:regulation of DNA-templated transcription"/>
    <property type="evidence" value="ECO:0007669"/>
    <property type="project" value="InterPro"/>
</dbReference>
<dbReference type="Pfam" id="PF14473">
    <property type="entry name" value="RD3"/>
    <property type="match status" value="1"/>
</dbReference>
<feature type="region of interest" description="Disordered" evidence="3">
    <location>
        <begin position="1401"/>
        <end position="1449"/>
    </location>
</feature>
<feature type="compositionally biased region" description="Basic and acidic residues" evidence="3">
    <location>
        <begin position="133"/>
        <end position="142"/>
    </location>
</feature>
<dbReference type="Gene3D" id="1.10.1240.40">
    <property type="entry name" value="ENT domain"/>
    <property type="match status" value="1"/>
</dbReference>
<feature type="compositionally biased region" description="Pro residues" evidence="3">
    <location>
        <begin position="932"/>
        <end position="941"/>
    </location>
</feature>
<evidence type="ECO:0000256" key="1">
    <source>
        <dbReference type="ARBA" id="ARBA00004123"/>
    </source>
</evidence>
<dbReference type="SUPFAM" id="SSF158639">
    <property type="entry name" value="ENT-like"/>
    <property type="match status" value="1"/>
</dbReference>
<feature type="region of interest" description="Disordered" evidence="3">
    <location>
        <begin position="133"/>
        <end position="195"/>
    </location>
</feature>
<dbReference type="Pfam" id="PF03735">
    <property type="entry name" value="ENT"/>
    <property type="match status" value="1"/>
</dbReference>
<proteinExistence type="predicted"/>
<dbReference type="PANTHER" id="PTHR16500">
    <property type="entry name" value="BRCA2-INTERACTING TRANSCRIPTIONAL REPRESSOR EMSY"/>
    <property type="match status" value="1"/>
</dbReference>
<sequence>MIQQEKPQLAGTMPVVWPTLLDLGRDECKRILRKLELEAYAGVISALRAQGDLTKDKKDLLGELTKVLSISTERHRAEVRRAVNDERLTTIAYHMSGPNSSSEWSIEGRRLVPLMPSGCLLLLHKHNLHADECHGPQRERSGSRRQISRPASPASNVVVLPSGSTVYVKSVSCSDEDEKPRKRRRTNSSSSSPVVLKEVPKVTPPISKTITVPVSGSPKMSNIMQSIANSLPPHMSPVKITFTKPTTQTTNTTTQKVIIVTTSPSSNFVPNILSKSHNYAAKLVSTSMLTSSSQKQTVVIPASSAPSSAPATVAVTTMVSSTPSVVMSTIAQGASSAAVKVASARLPSPKTLVGSPTQILAQFPKQHQQGSPITSSHNTAQTSTTPPGSKPTIQIKQESGVKIITQQMQPSKILPKPSSAALPSSSTSPIMVVSSNGAIMTTKLVSTPTGTQATYSRPTVSPTIGARMAASPGGATYVKTTSGSIITVVPKSLATLGGKIISSNIVSGTTTKITTIPMTSKPNVIVVQKTTGKGTTIQGLPGKNVVTTLLNAGGEKTLQAVPGAKPAIITASRPITKMIVTQPKGMGSGAQPTTTTKIIPTKIVYGQQGKTQVLIKPKPMAFQTTVVSEQTRQLVSETLQQVSRVAEVVPASTQEGALKDDTQPYTEGSSPPAEPSHSSHDSQPVVHVITSRGQEWTEHEVSVEASPTIIYQDVSGESQSATSTIKALLELQQTTVKEKAESKPRQHTIDLSQMAVPIQMAQEKKQSPESPSLAAPEPDPGADHAAGKSGKAAGAFPGAAAEGPSRLRPPASSTGPPPMPGPRPAPAPRHPSPRRAVPAVMVARVVQQAAVSQVMQSKPPEEPAVEEGSWRGTRWTLRRACSTARPSRRPRPAPQQKAAPAPPAGAASASSQKPPAESRQPQVRPVAQPQQQPLPPPPPPQHHGAPKEKPARAGPQALVQVMAVKPPHTPQLPKLQQAPTSHNRPFHTQLSQPPPLQAHHPVGSDKPPLSQVQQPIITQGATVTKITFGSHQSPPVSSSGEAVAKLLPESSTGPGQSTEKSSVSDILKISMMEAEIDPGAEPMVLISSSGSALHHPGHAHAKPHGQFARIQGLAAQKGKDVDIIQVIPQYSIMPDSSQSNVVVEPSGFLEITDYTSQRLDEESVMEQEVDSSNDEGAAVSPMEGCADQSQSSAQTGNPLPSVTAYECLSTGTGARIPLQLSTDWQPFISGLHNKMFPWSALFSTEPQLPGQRSPEEMVTDTLMLELGALLKRTERLRQERATEGRRRSSSVDYSWLAANPPKHAYELTPGEVLELQGLCAKIPPSQCGPVILRFRKLVTEFEPDVNEVPRIFRSVLSDCLEDDALGLEEESMREQASRFHKPRSKSLSLVTFRSKFRINPFRGGGLPEQEGEPWPVEEEEEGLPMGVQGRTRRVRSMPDITPMEESAQS</sequence>
<accession>A0A9D3M6M6</accession>
<feature type="compositionally biased region" description="Low complexity" evidence="3">
    <location>
        <begin position="787"/>
        <end position="814"/>
    </location>
</feature>
<evidence type="ECO:0000313" key="5">
    <source>
        <dbReference type="EMBL" id="KAG5843439.1"/>
    </source>
</evidence>
<feature type="compositionally biased region" description="Polar residues" evidence="3">
    <location>
        <begin position="977"/>
        <end position="991"/>
    </location>
</feature>
<feature type="region of interest" description="Disordered" evidence="3">
    <location>
        <begin position="759"/>
        <end position="1010"/>
    </location>
</feature>
<dbReference type="InterPro" id="IPR028092">
    <property type="entry name" value="RD3"/>
</dbReference>
<dbReference type="SMART" id="SM01191">
    <property type="entry name" value="ENT"/>
    <property type="match status" value="1"/>
</dbReference>